<dbReference type="PRINTS" id="PR00767">
    <property type="entry name" value="DBMONOXGNASE"/>
</dbReference>
<feature type="transmembrane region" description="Helical" evidence="24">
    <location>
        <begin position="56"/>
        <end position="78"/>
    </location>
</feature>
<keyword evidence="27" id="KW-1185">Reference proteome</keyword>
<keyword evidence="19" id="KW-1015">Disulfide bond</keyword>
<dbReference type="GO" id="GO:0120162">
    <property type="term" value="P:positive regulation of cold-induced thermogenesis"/>
    <property type="evidence" value="ECO:0007669"/>
    <property type="project" value="Ensembl"/>
</dbReference>
<keyword evidence="14 24" id="KW-1133">Transmembrane helix</keyword>
<evidence type="ECO:0000256" key="13">
    <source>
        <dbReference type="ARBA" id="ARBA00022968"/>
    </source>
</evidence>
<dbReference type="GO" id="GO:0042584">
    <property type="term" value="C:chromaffin granule membrane"/>
    <property type="evidence" value="ECO:0007669"/>
    <property type="project" value="UniProtKB-SubCell"/>
</dbReference>
<dbReference type="Gene3D" id="2.60.120.310">
    <property type="entry name" value="Copper type II, ascorbate-dependent monooxygenase, N-terminal domain"/>
    <property type="match status" value="1"/>
</dbReference>
<evidence type="ECO:0000256" key="3">
    <source>
        <dbReference type="ARBA" id="ARBA00004553"/>
    </source>
</evidence>
<keyword evidence="20" id="KW-0325">Glycoprotein</keyword>
<dbReference type="GO" id="GO:0007613">
    <property type="term" value="P:memory"/>
    <property type="evidence" value="ECO:0007669"/>
    <property type="project" value="Ensembl"/>
</dbReference>
<dbReference type="UniPathway" id="UPA00748">
    <property type="reaction ID" value="UER00735"/>
</dbReference>
<evidence type="ECO:0000256" key="19">
    <source>
        <dbReference type="ARBA" id="ARBA00023157"/>
    </source>
</evidence>
<keyword evidence="12" id="KW-0847">Vitamin C</keyword>
<dbReference type="GO" id="GO:0042310">
    <property type="term" value="P:vasoconstriction"/>
    <property type="evidence" value="ECO:0007669"/>
    <property type="project" value="Ensembl"/>
</dbReference>
<protein>
    <recommendedName>
        <fullName evidence="8">Dopamine beta-hydroxylase</fullName>
        <ecNumber evidence="7">1.14.17.1</ecNumber>
    </recommendedName>
</protein>
<dbReference type="GeneTree" id="ENSGT00530000063085"/>
<dbReference type="GO" id="GO:0004500">
    <property type="term" value="F:dopamine beta-monooxygenase activity"/>
    <property type="evidence" value="ECO:0007669"/>
    <property type="project" value="UniProtKB-EC"/>
</dbReference>
<dbReference type="GO" id="GO:1905562">
    <property type="term" value="P:regulation of vascular endothelial cell proliferation"/>
    <property type="evidence" value="ECO:0007669"/>
    <property type="project" value="Ensembl"/>
</dbReference>
<keyword evidence="13" id="KW-0735">Signal-anchor</keyword>
<dbReference type="InterPro" id="IPR045266">
    <property type="entry name" value="DOH_DOMON"/>
</dbReference>
<comment type="cofactor">
    <cofactor evidence="1">
        <name>Cu(2+)</name>
        <dbReference type="ChEBI" id="CHEBI:29036"/>
    </cofactor>
</comment>
<dbReference type="Pfam" id="PF03351">
    <property type="entry name" value="DOMON"/>
    <property type="match status" value="1"/>
</dbReference>
<dbReference type="GO" id="GO:0002443">
    <property type="term" value="P:leukocyte mediated immunity"/>
    <property type="evidence" value="ECO:0007669"/>
    <property type="project" value="Ensembl"/>
</dbReference>
<dbReference type="GO" id="GO:0042420">
    <property type="term" value="P:dopamine catabolic process"/>
    <property type="evidence" value="ECO:0007669"/>
    <property type="project" value="Ensembl"/>
</dbReference>
<dbReference type="GO" id="GO:0042711">
    <property type="term" value="P:maternal behavior"/>
    <property type="evidence" value="ECO:0007669"/>
    <property type="project" value="Ensembl"/>
</dbReference>
<evidence type="ECO:0000256" key="14">
    <source>
        <dbReference type="ARBA" id="ARBA00022989"/>
    </source>
</evidence>
<dbReference type="Ensembl" id="ENSPMRT00000037078.1">
    <property type="protein sequence ID" value="ENSPMRP00000034967.1"/>
    <property type="gene ID" value="ENSPMRG00000022633.1"/>
</dbReference>
<dbReference type="GO" id="GO:0042309">
    <property type="term" value="P:homoiothermy"/>
    <property type="evidence" value="ECO:0007669"/>
    <property type="project" value="Ensembl"/>
</dbReference>
<dbReference type="EC" id="1.14.17.1" evidence="7"/>
<keyword evidence="21" id="KW-0968">Cytoplasmic vesicle</keyword>
<keyword evidence="15" id="KW-0560">Oxidoreductase</keyword>
<dbReference type="SUPFAM" id="SSF49742">
    <property type="entry name" value="PHM/PNGase F"/>
    <property type="match status" value="2"/>
</dbReference>
<evidence type="ECO:0000256" key="4">
    <source>
        <dbReference type="ARBA" id="ARBA00005223"/>
    </source>
</evidence>
<dbReference type="InterPro" id="IPR000945">
    <property type="entry name" value="DBH-like"/>
</dbReference>
<dbReference type="GO" id="GO:0048149">
    <property type="term" value="P:behavioral response to ethanol"/>
    <property type="evidence" value="ECO:0007669"/>
    <property type="project" value="Ensembl"/>
</dbReference>
<dbReference type="Gene3D" id="2.60.120.230">
    <property type="match status" value="1"/>
</dbReference>
<dbReference type="GO" id="GO:0048265">
    <property type="term" value="P:response to pain"/>
    <property type="evidence" value="ECO:0007669"/>
    <property type="project" value="Ensembl"/>
</dbReference>
<dbReference type="Proteomes" id="UP000472272">
    <property type="component" value="Unplaced"/>
</dbReference>
<dbReference type="GO" id="GO:0034466">
    <property type="term" value="C:chromaffin granule lumen"/>
    <property type="evidence" value="ECO:0007669"/>
    <property type="project" value="UniProtKB-SubCell"/>
</dbReference>
<evidence type="ECO:0000256" key="5">
    <source>
        <dbReference type="ARBA" id="ARBA00010676"/>
    </source>
</evidence>
<dbReference type="InterPro" id="IPR014783">
    <property type="entry name" value="Cu2_ascorb_mOase_CS-2"/>
</dbReference>
<dbReference type="GO" id="GO:2001236">
    <property type="term" value="P:regulation of extrinsic apoptotic signaling pathway"/>
    <property type="evidence" value="ECO:0007669"/>
    <property type="project" value="Ensembl"/>
</dbReference>
<evidence type="ECO:0000256" key="10">
    <source>
        <dbReference type="ARBA" id="ARBA00022692"/>
    </source>
</evidence>
<evidence type="ECO:0000256" key="1">
    <source>
        <dbReference type="ARBA" id="ARBA00001973"/>
    </source>
</evidence>
<evidence type="ECO:0000256" key="12">
    <source>
        <dbReference type="ARBA" id="ARBA00022896"/>
    </source>
</evidence>
<dbReference type="GO" id="GO:1904705">
    <property type="term" value="P:regulation of vascular associated smooth muscle cell proliferation"/>
    <property type="evidence" value="ECO:0007669"/>
    <property type="project" value="Ensembl"/>
</dbReference>
<dbReference type="GO" id="GO:0034451">
    <property type="term" value="C:centriolar satellite"/>
    <property type="evidence" value="ECO:0007669"/>
    <property type="project" value="Ensembl"/>
</dbReference>
<keyword evidence="16" id="KW-0186">Copper</keyword>
<sequence>MLACCPSVQWKMQSFHQYWTCLNKAAIDLLLFNKYSKMQTARMKQKPRPSCLTLKLREVASMYFTGVAIFLVILVVALQGTDPRESGFLYRVSLDPQGLLELSWNISYPLQEVYFQILVKELKYGILFGMSDRGGFQNADLAVLWSDGRQSYFADAWSDQDERLHMDPQQNYRLISAHQTAEGLSLLFKRAFSTCDPKDYLIEDGTVHLIYGILEKPVPSLQAINVSALLWKGLQRVQLLKPIIRIPPLPGDLKTMEIRAVDVEIPSQETTYWCFIQELPKDFPKHHIIMYEPVITEGNEAIVHHMEVFQCAANFNTFPHYNGPCDSKMKPERLNYCRHVLAAWAMGAQAFYYPEDAGLAFGGPGSSKFMRLEIHYHNPLELKGRRDSSGIRLYYTASLRPYNAGIMELGLVYTPVMAIPPGEAHFHLTGYCTDKCTQLALPPSGIHIFASQLHTHLTGRSVETVLSREGREEEIVNIDKHYSPHFQEIRMLKKIVTVFPGDVLRTTCMYNTEDRTKATVGGFGIMEEMCVNYIHYYPQTELELCKSAIDLGYLHRYFNLVNRFNNEDVCTCPETSVTEQFASVPWNSFNRDVLKSLYDFAPISMHCNKSSAVLFPGEWERQPIPKITEILQEPESSCEPNLVRPPVSPTLVKLNKVPLK</sequence>
<dbReference type="InterPro" id="IPR020611">
    <property type="entry name" value="Cu2_ascorb_mOase_CS-1"/>
</dbReference>
<comment type="function">
    <text evidence="22">Catalyzes the hydroxylation of dopamine to noradrenaline (also known as norepinephrine), and is thus vital for regulation of these neurotransmitters.</text>
</comment>
<dbReference type="InterPro" id="IPR036939">
    <property type="entry name" value="Cu2_ascorb_mOase_N_sf"/>
</dbReference>
<dbReference type="GO" id="GO:0045907">
    <property type="term" value="P:positive regulation of vasoconstriction"/>
    <property type="evidence" value="ECO:0007669"/>
    <property type="project" value="Ensembl"/>
</dbReference>
<evidence type="ECO:0000256" key="22">
    <source>
        <dbReference type="ARBA" id="ARBA00037327"/>
    </source>
</evidence>
<dbReference type="InterPro" id="IPR024548">
    <property type="entry name" value="Cu2_monoox_C"/>
</dbReference>
<dbReference type="AlphaFoldDB" id="A0A670KJT1"/>
<dbReference type="GO" id="GO:0005507">
    <property type="term" value="F:copper ion binding"/>
    <property type="evidence" value="ECO:0007669"/>
    <property type="project" value="Ensembl"/>
</dbReference>
<proteinExistence type="inferred from homology"/>
<comment type="subcellular location">
    <subcellularLocation>
        <location evidence="3">Cytoplasmic vesicle</location>
        <location evidence="3">Secretory vesicle</location>
        <location evidence="3">Chromaffin granule lumen</location>
    </subcellularLocation>
    <subcellularLocation>
        <location evidence="2">Cytoplasmic vesicle</location>
        <location evidence="2">Secretory vesicle</location>
        <location evidence="2">Chromaffin granule membrane</location>
        <topology evidence="2">Single-pass type II membrane protein</topology>
    </subcellularLocation>
</comment>
<dbReference type="PANTHER" id="PTHR10157">
    <property type="entry name" value="DOPAMINE BETA HYDROXYLASE RELATED"/>
    <property type="match status" value="1"/>
</dbReference>
<evidence type="ECO:0000256" key="17">
    <source>
        <dbReference type="ARBA" id="ARBA00023033"/>
    </source>
</evidence>
<dbReference type="FunFam" id="2.60.120.310:FF:000003">
    <property type="entry name" value="Dopamine beta-hydroxylase"/>
    <property type="match status" value="1"/>
</dbReference>
<evidence type="ECO:0000256" key="18">
    <source>
        <dbReference type="ARBA" id="ARBA00023136"/>
    </source>
</evidence>
<evidence type="ECO:0000313" key="26">
    <source>
        <dbReference type="Ensembl" id="ENSPMRP00000034967.1"/>
    </source>
</evidence>
<dbReference type="FunFam" id="2.60.120.230:FF:000001">
    <property type="entry name" value="Monooxygenase, DBH-like 1"/>
    <property type="match status" value="1"/>
</dbReference>
<dbReference type="GO" id="GO:0042596">
    <property type="term" value="P:fear response"/>
    <property type="evidence" value="ECO:0007669"/>
    <property type="project" value="Ensembl"/>
</dbReference>
<comment type="catalytic activity">
    <reaction evidence="23">
        <text>dopamine + 2 L-ascorbate + O2 = (R)-noradrenaline + 2 monodehydro-L-ascorbate radical + H2O</text>
        <dbReference type="Rhea" id="RHEA:19117"/>
        <dbReference type="ChEBI" id="CHEBI:15377"/>
        <dbReference type="ChEBI" id="CHEBI:15379"/>
        <dbReference type="ChEBI" id="CHEBI:38290"/>
        <dbReference type="ChEBI" id="CHEBI:59513"/>
        <dbReference type="ChEBI" id="CHEBI:59905"/>
        <dbReference type="ChEBI" id="CHEBI:72587"/>
        <dbReference type="EC" id="1.14.17.1"/>
    </reaction>
    <physiologicalReaction direction="left-to-right" evidence="23">
        <dbReference type="Rhea" id="RHEA:19118"/>
    </physiologicalReaction>
</comment>
<evidence type="ECO:0000256" key="23">
    <source>
        <dbReference type="ARBA" id="ARBA00047952"/>
    </source>
</evidence>
<dbReference type="PANTHER" id="PTHR10157:SF29">
    <property type="entry name" value="DOPAMINE BETA-HYDROXYLASE"/>
    <property type="match status" value="1"/>
</dbReference>
<evidence type="ECO:0000256" key="6">
    <source>
        <dbReference type="ARBA" id="ARBA00011406"/>
    </source>
</evidence>
<dbReference type="OMA" id="FPHFSGP"/>
<evidence type="ECO:0000313" key="27">
    <source>
        <dbReference type="Proteomes" id="UP000472272"/>
    </source>
</evidence>
<dbReference type="GO" id="GO:0006589">
    <property type="term" value="P:octopamine biosynthetic process"/>
    <property type="evidence" value="ECO:0007669"/>
    <property type="project" value="TreeGrafter"/>
</dbReference>
<dbReference type="GO" id="GO:0007626">
    <property type="term" value="P:locomotory behavior"/>
    <property type="evidence" value="ECO:0007669"/>
    <property type="project" value="Ensembl"/>
</dbReference>
<dbReference type="GO" id="GO:0005783">
    <property type="term" value="C:endoplasmic reticulum"/>
    <property type="evidence" value="ECO:0007669"/>
    <property type="project" value="Ensembl"/>
</dbReference>
<dbReference type="GO" id="GO:0050900">
    <property type="term" value="P:leukocyte migration"/>
    <property type="evidence" value="ECO:0007669"/>
    <property type="project" value="Ensembl"/>
</dbReference>
<evidence type="ECO:0000256" key="20">
    <source>
        <dbReference type="ARBA" id="ARBA00023180"/>
    </source>
</evidence>
<evidence type="ECO:0000256" key="9">
    <source>
        <dbReference type="ARBA" id="ARBA00022584"/>
    </source>
</evidence>
<evidence type="ECO:0000256" key="21">
    <source>
        <dbReference type="ARBA" id="ARBA00023329"/>
    </source>
</evidence>
<feature type="domain" description="DOMON" evidence="25">
    <location>
        <begin position="98"/>
        <end position="214"/>
    </location>
</feature>
<dbReference type="GO" id="GO:0001975">
    <property type="term" value="P:response to amphetamine"/>
    <property type="evidence" value="ECO:0007669"/>
    <property type="project" value="Ensembl"/>
</dbReference>
<dbReference type="PROSITE" id="PS50836">
    <property type="entry name" value="DOMON"/>
    <property type="match status" value="1"/>
</dbReference>
<evidence type="ECO:0000256" key="11">
    <source>
        <dbReference type="ARBA" id="ARBA00022723"/>
    </source>
</evidence>
<dbReference type="GO" id="GO:0042593">
    <property type="term" value="P:glucose homeostasis"/>
    <property type="evidence" value="ECO:0007669"/>
    <property type="project" value="Ensembl"/>
</dbReference>
<dbReference type="PROSITE" id="PS00084">
    <property type="entry name" value="CU2_MONOOXYGENASE_1"/>
    <property type="match status" value="1"/>
</dbReference>
<keyword evidence="11" id="KW-0479">Metal-binding</keyword>
<comment type="similarity">
    <text evidence="5">Belongs to the copper type II ascorbate-dependent monooxygenase family.</text>
</comment>
<name>A0A670KJT1_PODMU</name>
<comment type="subunit">
    <text evidence="6">Homotetramer; composed of two disulfide-linked dimers.</text>
</comment>
<keyword evidence="10 24" id="KW-0812">Transmembrane</keyword>
<evidence type="ECO:0000256" key="7">
    <source>
        <dbReference type="ARBA" id="ARBA00012686"/>
    </source>
</evidence>
<dbReference type="InterPro" id="IPR000323">
    <property type="entry name" value="Cu2_ascorb_mOase_N"/>
</dbReference>
<evidence type="ECO:0000256" key="8">
    <source>
        <dbReference type="ARBA" id="ARBA00020179"/>
    </source>
</evidence>
<dbReference type="Pfam" id="PF03712">
    <property type="entry name" value="Cu2_monoox_C"/>
    <property type="match status" value="1"/>
</dbReference>
<accession>A0A670KJT1</accession>
<evidence type="ECO:0000259" key="25">
    <source>
        <dbReference type="PROSITE" id="PS50836"/>
    </source>
</evidence>
<dbReference type="GO" id="GO:0042421">
    <property type="term" value="P:norepinephrine biosynthetic process"/>
    <property type="evidence" value="ECO:0007669"/>
    <property type="project" value="UniProtKB-UniPathway"/>
</dbReference>
<comment type="pathway">
    <text evidence="4">Catecholamine biosynthesis; (R)-noradrenaline biosynthesis; (R)-noradrenaline from dopamine: step 1/1.</text>
</comment>
<dbReference type="CDD" id="cd09631">
    <property type="entry name" value="DOMON_DOH"/>
    <property type="match status" value="1"/>
</dbReference>
<evidence type="ECO:0000256" key="2">
    <source>
        <dbReference type="ARBA" id="ARBA00004351"/>
    </source>
</evidence>
<keyword evidence="18 24" id="KW-0472">Membrane</keyword>
<dbReference type="GO" id="GO:0008542">
    <property type="term" value="P:visual learning"/>
    <property type="evidence" value="ECO:0007669"/>
    <property type="project" value="Ensembl"/>
</dbReference>
<evidence type="ECO:0000256" key="16">
    <source>
        <dbReference type="ARBA" id="ARBA00023008"/>
    </source>
</evidence>
<reference evidence="26" key="1">
    <citation type="submission" date="2025-08" db="UniProtKB">
        <authorList>
            <consortium name="Ensembl"/>
        </authorList>
    </citation>
    <scope>IDENTIFICATION</scope>
</reference>
<evidence type="ECO:0000256" key="15">
    <source>
        <dbReference type="ARBA" id="ARBA00023002"/>
    </source>
</evidence>
<dbReference type="GO" id="GO:0031418">
    <property type="term" value="F:L-ascorbic acid binding"/>
    <property type="evidence" value="ECO:0007669"/>
    <property type="project" value="UniProtKB-KW"/>
</dbReference>
<dbReference type="PROSITE" id="PS00085">
    <property type="entry name" value="CU2_MONOOXYGENASE_2"/>
    <property type="match status" value="1"/>
</dbReference>
<reference evidence="26" key="2">
    <citation type="submission" date="2025-09" db="UniProtKB">
        <authorList>
            <consortium name="Ensembl"/>
        </authorList>
    </citation>
    <scope>IDENTIFICATION</scope>
</reference>
<dbReference type="Pfam" id="PF01082">
    <property type="entry name" value="Cu2_monooxygen"/>
    <property type="match status" value="1"/>
</dbReference>
<keyword evidence="9" id="KW-0127">Catecholamine biosynthesis</keyword>
<dbReference type="SMART" id="SM00664">
    <property type="entry name" value="DoH"/>
    <property type="match status" value="1"/>
</dbReference>
<dbReference type="InterPro" id="IPR014784">
    <property type="entry name" value="Cu2_ascorb_mOase-like_C"/>
</dbReference>
<organism evidence="26 27">
    <name type="scientific">Podarcis muralis</name>
    <name type="common">Wall lizard</name>
    <name type="synonym">Lacerta muralis</name>
    <dbReference type="NCBI Taxonomy" id="64176"/>
    <lineage>
        <taxon>Eukaryota</taxon>
        <taxon>Metazoa</taxon>
        <taxon>Chordata</taxon>
        <taxon>Craniata</taxon>
        <taxon>Vertebrata</taxon>
        <taxon>Euteleostomi</taxon>
        <taxon>Lepidosauria</taxon>
        <taxon>Squamata</taxon>
        <taxon>Bifurcata</taxon>
        <taxon>Unidentata</taxon>
        <taxon>Episquamata</taxon>
        <taxon>Laterata</taxon>
        <taxon>Lacertibaenia</taxon>
        <taxon>Lacertidae</taxon>
        <taxon>Podarcis</taxon>
    </lineage>
</organism>
<dbReference type="GO" id="GO:0005615">
    <property type="term" value="C:extracellular space"/>
    <property type="evidence" value="ECO:0007669"/>
    <property type="project" value="Ensembl"/>
</dbReference>
<dbReference type="InterPro" id="IPR008977">
    <property type="entry name" value="PHM/PNGase_F_dom_sf"/>
</dbReference>
<keyword evidence="17" id="KW-0503">Monooxygenase</keyword>
<dbReference type="GO" id="GO:0001974">
    <property type="term" value="P:blood vessel remodeling"/>
    <property type="evidence" value="ECO:0007669"/>
    <property type="project" value="Ensembl"/>
</dbReference>
<evidence type="ECO:0000256" key="24">
    <source>
        <dbReference type="SAM" id="Phobius"/>
    </source>
</evidence>
<dbReference type="InterPro" id="IPR028460">
    <property type="entry name" value="Tbh/DBH"/>
</dbReference>
<gene>
    <name evidence="26" type="primary">DBH</name>
</gene>
<dbReference type="InterPro" id="IPR005018">
    <property type="entry name" value="DOMON_domain"/>
</dbReference>